<dbReference type="AlphaFoldDB" id="A0A7X0JC16"/>
<organism evidence="2 3">
    <name type="scientific">Sphingomonas endophytica</name>
    <dbReference type="NCBI Taxonomy" id="869719"/>
    <lineage>
        <taxon>Bacteria</taxon>
        <taxon>Pseudomonadati</taxon>
        <taxon>Pseudomonadota</taxon>
        <taxon>Alphaproteobacteria</taxon>
        <taxon>Sphingomonadales</taxon>
        <taxon>Sphingomonadaceae</taxon>
        <taxon>Sphingomonas</taxon>
    </lineage>
</organism>
<dbReference type="PANTHER" id="PTHR48100:SF1">
    <property type="entry name" value="HISTIDINE PHOSPHATASE FAMILY PROTEIN-RELATED"/>
    <property type="match status" value="1"/>
</dbReference>
<dbReference type="Proteomes" id="UP000522313">
    <property type="component" value="Unassembled WGS sequence"/>
</dbReference>
<proteinExistence type="predicted"/>
<dbReference type="EMBL" id="JACHBT010000006">
    <property type="protein sequence ID" value="MBB6504444.1"/>
    <property type="molecule type" value="Genomic_DNA"/>
</dbReference>
<dbReference type="EMBL" id="JACIJN010000009">
    <property type="protein sequence ID" value="MBB5726795.1"/>
    <property type="molecule type" value="Genomic_DNA"/>
</dbReference>
<reference evidence="2 3" key="3">
    <citation type="submission" date="2020-08" db="EMBL/GenBank/DDBJ databases">
        <authorList>
            <person name="Partida-Martinez L."/>
            <person name="Huntemann M."/>
            <person name="Clum A."/>
            <person name="Wang J."/>
            <person name="Palaniappan K."/>
            <person name="Ritter S."/>
            <person name="Chen I.-M."/>
            <person name="Stamatis D."/>
            <person name="Reddy T."/>
            <person name="O'Malley R."/>
            <person name="Daum C."/>
            <person name="Shapiro N."/>
            <person name="Ivanova N."/>
            <person name="Kyrpides N."/>
            <person name="Woyke T."/>
        </authorList>
    </citation>
    <scope>NUCLEOTIDE SEQUENCE [LARGE SCALE GENOMIC DNA]</scope>
    <source>
        <strain evidence="2 3">AS3.13</strain>
    </source>
</reference>
<dbReference type="EC" id="3.1.3.73" evidence="2"/>
<dbReference type="GO" id="GO:0005737">
    <property type="term" value="C:cytoplasm"/>
    <property type="evidence" value="ECO:0007669"/>
    <property type="project" value="TreeGrafter"/>
</dbReference>
<evidence type="ECO:0000313" key="3">
    <source>
        <dbReference type="Proteomes" id="UP000522313"/>
    </source>
</evidence>
<dbReference type="Proteomes" id="UP000560131">
    <property type="component" value="Unassembled WGS sequence"/>
</dbReference>
<name>A0A7X0JC16_9SPHN</name>
<dbReference type="SMART" id="SM00855">
    <property type="entry name" value="PGAM"/>
    <property type="match status" value="1"/>
</dbReference>
<dbReference type="PANTHER" id="PTHR48100">
    <property type="entry name" value="BROAD-SPECIFICITY PHOSPHATASE YOR283W-RELATED"/>
    <property type="match status" value="1"/>
</dbReference>
<keyword evidence="2" id="KW-0378">Hydrolase</keyword>
<sequence>MSGARTVHLLRHGATVRPGLLLGHLDVAVTPQGIADCVRVVAGAAFTQIVSSDLSRAADCAAALGAPVRHDPRWRELDFGTWDGCDPATLPTDALAAFWRDPDSNPPPQGERWSGLVTRVTAALADLPDGTLVVTHGGAIRAALASACGFDARQVWAFDLPCAALLTLRLWPDTAQVAGLRT</sequence>
<accession>A0A7X0JC16</accession>
<gene>
    <name evidence="2" type="ORF">F4693_001414</name>
    <name evidence="1" type="ORF">FHS97_002743</name>
</gene>
<dbReference type="Gene3D" id="3.40.50.1240">
    <property type="entry name" value="Phosphoglycerate mutase-like"/>
    <property type="match status" value="1"/>
</dbReference>
<dbReference type="Pfam" id="PF00300">
    <property type="entry name" value="His_Phos_1"/>
    <property type="match status" value="1"/>
</dbReference>
<dbReference type="InterPro" id="IPR050275">
    <property type="entry name" value="PGM_Phosphatase"/>
</dbReference>
<protein>
    <submittedName>
        <fullName evidence="2">Alpha-ribazole phosphatase</fullName>
        <ecNumber evidence="2">3.1.3.73</ecNumber>
    </submittedName>
</protein>
<reference evidence="1 4" key="1">
    <citation type="submission" date="2020-08" db="EMBL/GenBank/DDBJ databases">
        <title>Genomic Encyclopedia of Type Strains, Phase IV (KMG-IV): sequencing the most valuable type-strain genomes for metagenomic binning, comparative biology and taxonomic classification.</title>
        <authorList>
            <person name="Goeker M."/>
        </authorList>
    </citation>
    <scope>NUCLEOTIDE SEQUENCE [LARGE SCALE GENOMIC DNA]</scope>
    <source>
        <strain evidence="1 4">DSM 101535</strain>
    </source>
</reference>
<reference evidence="2 3" key="2">
    <citation type="submission" date="2020-08" db="EMBL/GenBank/DDBJ databases">
        <title>The Agave Microbiome: Exploring the role of microbial communities in plant adaptations to desert environments.</title>
        <authorList>
            <person name="Partida-Martinez L.P."/>
        </authorList>
    </citation>
    <scope>NUCLEOTIDE SEQUENCE [LARGE SCALE GENOMIC DNA]</scope>
    <source>
        <strain evidence="2 3">AS3.13</strain>
    </source>
</reference>
<comment type="caution">
    <text evidence="2">The sequence shown here is derived from an EMBL/GenBank/DDBJ whole genome shotgun (WGS) entry which is preliminary data.</text>
</comment>
<dbReference type="CDD" id="cd07067">
    <property type="entry name" value="HP_PGM_like"/>
    <property type="match status" value="1"/>
</dbReference>
<evidence type="ECO:0000313" key="4">
    <source>
        <dbReference type="Proteomes" id="UP000560131"/>
    </source>
</evidence>
<dbReference type="SUPFAM" id="SSF53254">
    <property type="entry name" value="Phosphoglycerate mutase-like"/>
    <property type="match status" value="1"/>
</dbReference>
<dbReference type="InterPro" id="IPR013078">
    <property type="entry name" value="His_Pase_superF_clade-1"/>
</dbReference>
<dbReference type="InterPro" id="IPR029033">
    <property type="entry name" value="His_PPase_superfam"/>
</dbReference>
<evidence type="ECO:0000313" key="2">
    <source>
        <dbReference type="EMBL" id="MBB6504444.1"/>
    </source>
</evidence>
<dbReference type="GO" id="GO:0043755">
    <property type="term" value="F:alpha-ribazole phosphatase activity"/>
    <property type="evidence" value="ECO:0007669"/>
    <property type="project" value="UniProtKB-EC"/>
</dbReference>
<keyword evidence="4" id="KW-1185">Reference proteome</keyword>
<dbReference type="RefSeq" id="WP_184038794.1">
    <property type="nucleotide sequence ID" value="NZ_BAABAR010000005.1"/>
</dbReference>
<evidence type="ECO:0000313" key="1">
    <source>
        <dbReference type="EMBL" id="MBB5726795.1"/>
    </source>
</evidence>